<reference evidence="2" key="1">
    <citation type="submission" date="2020-04" db="EMBL/GenBank/DDBJ databases">
        <title>Analysis of mating type loci in Filobasidium floriforme.</title>
        <authorList>
            <person name="Nowrousian M."/>
        </authorList>
    </citation>
    <scope>NUCLEOTIDE SEQUENCE</scope>
    <source>
        <strain evidence="2">CBS 6242</strain>
    </source>
</reference>
<gene>
    <name evidence="2" type="ORF">FFLO_07014</name>
</gene>
<evidence type="ECO:0000313" key="3">
    <source>
        <dbReference type="Proteomes" id="UP000812966"/>
    </source>
</evidence>
<proteinExistence type="predicted"/>
<dbReference type="EMBL" id="JABELV010000313">
    <property type="protein sequence ID" value="KAG7527361.1"/>
    <property type="molecule type" value="Genomic_DNA"/>
</dbReference>
<comment type="caution">
    <text evidence="2">The sequence shown here is derived from an EMBL/GenBank/DDBJ whole genome shotgun (WGS) entry which is preliminary data.</text>
</comment>
<feature type="signal peptide" evidence="1">
    <location>
        <begin position="1"/>
        <end position="18"/>
    </location>
</feature>
<name>A0A8K0NLK3_9TREE</name>
<organism evidence="2 3">
    <name type="scientific">Filobasidium floriforme</name>
    <dbReference type="NCBI Taxonomy" id="5210"/>
    <lineage>
        <taxon>Eukaryota</taxon>
        <taxon>Fungi</taxon>
        <taxon>Dikarya</taxon>
        <taxon>Basidiomycota</taxon>
        <taxon>Agaricomycotina</taxon>
        <taxon>Tremellomycetes</taxon>
        <taxon>Filobasidiales</taxon>
        <taxon>Filobasidiaceae</taxon>
        <taxon>Filobasidium</taxon>
    </lineage>
</organism>
<feature type="chain" id="PRO_5035462435" evidence="1">
    <location>
        <begin position="19"/>
        <end position="185"/>
    </location>
</feature>
<keyword evidence="1" id="KW-0732">Signal</keyword>
<sequence>MFSSTILVTALAAMGAMAAPAAPPALTGSVSNAQCDQYTNGEGNAALCGPVFQTTFALTAQANNINSNVDGILKTVNEAIGANGNAVTEILQTGTLGLVSTLADGAGVSLYGLATTLNNLQPQCKCDLSSCYTSLESAASDQVESNIAQASCAQAQYACAPYYSKADVDKIVPGCAQFEGTTSSK</sequence>
<dbReference type="AlphaFoldDB" id="A0A8K0NLK3"/>
<protein>
    <submittedName>
        <fullName evidence="2">Uncharacterized protein</fullName>
    </submittedName>
</protein>
<accession>A0A8K0NLK3</accession>
<evidence type="ECO:0000313" key="2">
    <source>
        <dbReference type="EMBL" id="KAG7527361.1"/>
    </source>
</evidence>
<keyword evidence="3" id="KW-1185">Reference proteome</keyword>
<evidence type="ECO:0000256" key="1">
    <source>
        <dbReference type="SAM" id="SignalP"/>
    </source>
</evidence>
<dbReference type="Proteomes" id="UP000812966">
    <property type="component" value="Unassembled WGS sequence"/>
</dbReference>